<keyword evidence="1" id="KW-0812">Transmembrane</keyword>
<organism evidence="2 3">
    <name type="scientific">Actinidia rufa</name>
    <dbReference type="NCBI Taxonomy" id="165716"/>
    <lineage>
        <taxon>Eukaryota</taxon>
        <taxon>Viridiplantae</taxon>
        <taxon>Streptophyta</taxon>
        <taxon>Embryophyta</taxon>
        <taxon>Tracheophyta</taxon>
        <taxon>Spermatophyta</taxon>
        <taxon>Magnoliopsida</taxon>
        <taxon>eudicotyledons</taxon>
        <taxon>Gunneridae</taxon>
        <taxon>Pentapetalae</taxon>
        <taxon>asterids</taxon>
        <taxon>Ericales</taxon>
        <taxon>Actinidiaceae</taxon>
        <taxon>Actinidia</taxon>
    </lineage>
</organism>
<name>A0A7J0DEQ5_9ERIC</name>
<evidence type="ECO:0000256" key="1">
    <source>
        <dbReference type="SAM" id="Phobius"/>
    </source>
</evidence>
<evidence type="ECO:0000313" key="2">
    <source>
        <dbReference type="EMBL" id="GFS33693.1"/>
    </source>
</evidence>
<dbReference type="AlphaFoldDB" id="A0A7J0DEQ5"/>
<keyword evidence="1" id="KW-1133">Transmembrane helix</keyword>
<accession>A0A7J0DEQ5</accession>
<dbReference type="EMBL" id="BJWL01000193">
    <property type="protein sequence ID" value="GFS33693.1"/>
    <property type="molecule type" value="Genomic_DNA"/>
</dbReference>
<keyword evidence="1" id="KW-0472">Membrane</keyword>
<protein>
    <submittedName>
        <fullName evidence="2">Uncharacterized protein</fullName>
    </submittedName>
</protein>
<proteinExistence type="predicted"/>
<reference evidence="3" key="1">
    <citation type="submission" date="2019-07" db="EMBL/GenBank/DDBJ databases">
        <title>De Novo Assembly of kiwifruit Actinidia rufa.</title>
        <authorList>
            <person name="Sugita-Konishi S."/>
            <person name="Sato K."/>
            <person name="Mori E."/>
            <person name="Abe Y."/>
            <person name="Kisaki G."/>
            <person name="Hamano K."/>
            <person name="Suezawa K."/>
            <person name="Otani M."/>
            <person name="Fukuda T."/>
            <person name="Manabe T."/>
            <person name="Gomi K."/>
            <person name="Tabuchi M."/>
            <person name="Akimitsu K."/>
            <person name="Kataoka I."/>
        </authorList>
    </citation>
    <scope>NUCLEOTIDE SEQUENCE [LARGE SCALE GENOMIC DNA]</scope>
    <source>
        <strain evidence="3">cv. Fuchu</strain>
    </source>
</reference>
<comment type="caution">
    <text evidence="2">The sequence shown here is derived from an EMBL/GenBank/DDBJ whole genome shotgun (WGS) entry which is preliminary data.</text>
</comment>
<evidence type="ECO:0000313" key="3">
    <source>
        <dbReference type="Proteomes" id="UP000585474"/>
    </source>
</evidence>
<feature type="transmembrane region" description="Helical" evidence="1">
    <location>
        <begin position="37"/>
        <end position="58"/>
    </location>
</feature>
<sequence>MPSIKCVVKIYLRPSSVWRPSPLAHCHGSTVHLDVHIYVSFIFFLAPTLSVVLGQFLFSDRDGSASPSRPDLAGLLLTISRVNLASCLYKHSMVMSRLSVPPGSNRPGFFPKVALAALCASSSSLPSLCPTVLGV</sequence>
<gene>
    <name evidence="2" type="ORF">Acr_00g0030090</name>
</gene>
<dbReference type="Proteomes" id="UP000585474">
    <property type="component" value="Unassembled WGS sequence"/>
</dbReference>
<keyword evidence="3" id="KW-1185">Reference proteome</keyword>